<feature type="transmembrane region" description="Helical" evidence="7">
    <location>
        <begin position="429"/>
        <end position="449"/>
    </location>
</feature>
<evidence type="ECO:0000313" key="8">
    <source>
        <dbReference type="EMBL" id="CAE8646113.1"/>
    </source>
</evidence>
<gene>
    <name evidence="8" type="ORF">PGLA2088_LOCUS4514</name>
</gene>
<evidence type="ECO:0000256" key="3">
    <source>
        <dbReference type="ARBA" id="ARBA00022692"/>
    </source>
</evidence>
<evidence type="ECO:0000313" key="9">
    <source>
        <dbReference type="Proteomes" id="UP000626109"/>
    </source>
</evidence>
<dbReference type="Proteomes" id="UP000626109">
    <property type="component" value="Unassembled WGS sequence"/>
</dbReference>
<comment type="similarity">
    <text evidence="2 7">Belongs to the CTL (choline transporter-like) family.</text>
</comment>
<keyword evidence="6" id="KW-0325">Glycoprotein</keyword>
<feature type="transmembrane region" description="Helical" evidence="7">
    <location>
        <begin position="636"/>
        <end position="660"/>
    </location>
</feature>
<keyword evidence="4 7" id="KW-1133">Transmembrane helix</keyword>
<evidence type="ECO:0000256" key="2">
    <source>
        <dbReference type="ARBA" id="ARBA00007168"/>
    </source>
</evidence>
<keyword evidence="3 7" id="KW-0812">Transmembrane</keyword>
<organism evidence="8 9">
    <name type="scientific">Polarella glacialis</name>
    <name type="common">Dinoflagellate</name>
    <dbReference type="NCBI Taxonomy" id="89957"/>
    <lineage>
        <taxon>Eukaryota</taxon>
        <taxon>Sar</taxon>
        <taxon>Alveolata</taxon>
        <taxon>Dinophyceae</taxon>
        <taxon>Suessiales</taxon>
        <taxon>Suessiaceae</taxon>
        <taxon>Polarella</taxon>
    </lineage>
</organism>
<comment type="function">
    <text evidence="7">Choline transporter.</text>
</comment>
<sequence length="773" mass="81869">MGIEGIEVGCKGLGVGPQPHLRARGPQTGLASFAEQTSQLRRAEQQTGLAKTGQPASQSTVGLAARKCTDLPWLLALLLFVAGVASLGRFAIEHKDLRRLTRGFDHRGQLCGANNRTWQRDLVYWCAGPGEAVDWAAPVCVGACPEQGDMVLCPGQLQVTEEEQGQESGAVILLRVEKQLLTPQAVPTATRLWMHGYCISKDLQPGRTLAATLQTALETAALVDSNWTFRLLATALPQAVASFESLVAAPRLLAVCVLVAVLLSLVQLACLHCFAGLFMRLTILCTGLASCLAGLLLLAVPGASKAIGLYWSLPALATGTQLAELARRMLRAEPAAVLAQAAAHLELKLTALTEMLSSTEIPAPVGLGSYLPVVAGSTGAALVLGGLAFLICCMVARRSLAVASDCISESCALLFGMPSLLLLPLAETFFSLVAVLLLMVGLPIILSMAEVKGETILGVSGLYRHFDVGLCDVGRLAVWAFACLWAQELIGAVTAFALAYATATWYFSPGRSLLEKSRHLLLPPAIRGLCLAVTCHLGSLACGSFFVALLRFLRWVTFLAEQLLCKRRDRSEPGDRKQCCGGIAMACQALLAFLQAWAEFLSRYAYIDVALSSKPYAAAASQACDLLRSHAGVVSMLSFMSGLFCFAGPLAISAVAYCMAAHALAAEASGDHLARLSSRLEAEGASFGARFVAAEVSSLRLELLQLSPEMVALAAASTALLVSRAVLTALDGAARTLLYCFLWDLSDGAVDAAHVPRSFRAFADTHGLKSERK</sequence>
<dbReference type="PANTHER" id="PTHR12385">
    <property type="entry name" value="CHOLINE TRANSPORTER-LIKE (SLC FAMILY 44)"/>
    <property type="match status" value="1"/>
</dbReference>
<name>A0A813I7J9_POLGL</name>
<feature type="transmembrane region" description="Helical" evidence="7">
    <location>
        <begin position="73"/>
        <end position="92"/>
    </location>
</feature>
<proteinExistence type="inferred from homology"/>
<dbReference type="InterPro" id="IPR007603">
    <property type="entry name" value="Choline_transptr-like"/>
</dbReference>
<comment type="caution">
    <text evidence="8">The sequence shown here is derived from an EMBL/GenBank/DDBJ whole genome shotgun (WGS) entry which is preliminary data.</text>
</comment>
<reference evidence="8" key="1">
    <citation type="submission" date="2021-02" db="EMBL/GenBank/DDBJ databases">
        <authorList>
            <person name="Dougan E. K."/>
            <person name="Rhodes N."/>
            <person name="Thang M."/>
            <person name="Chan C."/>
        </authorList>
    </citation>
    <scope>NUCLEOTIDE SEQUENCE</scope>
</reference>
<evidence type="ECO:0000256" key="6">
    <source>
        <dbReference type="ARBA" id="ARBA00023180"/>
    </source>
</evidence>
<feature type="transmembrane region" description="Helical" evidence="7">
    <location>
        <begin position="529"/>
        <end position="553"/>
    </location>
</feature>
<comment type="subcellular location">
    <subcellularLocation>
        <location evidence="7">Cell membrane</location>
        <topology evidence="7">Multi-pass membrane protein</topology>
    </subcellularLocation>
    <subcellularLocation>
        <location evidence="1">Membrane</location>
        <topology evidence="1">Multi-pass membrane protein</topology>
    </subcellularLocation>
</comment>
<accession>A0A813I7J9</accession>
<evidence type="ECO:0000256" key="4">
    <source>
        <dbReference type="ARBA" id="ARBA00022989"/>
    </source>
</evidence>
<feature type="transmembrane region" description="Helical" evidence="7">
    <location>
        <begin position="281"/>
        <end position="300"/>
    </location>
</feature>
<evidence type="ECO:0000256" key="1">
    <source>
        <dbReference type="ARBA" id="ARBA00004141"/>
    </source>
</evidence>
<evidence type="ECO:0000256" key="5">
    <source>
        <dbReference type="ARBA" id="ARBA00023136"/>
    </source>
</evidence>
<dbReference type="AlphaFoldDB" id="A0A813I7J9"/>
<evidence type="ECO:0000256" key="7">
    <source>
        <dbReference type="RuleBase" id="RU368066"/>
    </source>
</evidence>
<dbReference type="PANTHER" id="PTHR12385:SF14">
    <property type="entry name" value="CHOLINE TRANSPORTER-LIKE 2"/>
    <property type="match status" value="1"/>
</dbReference>
<protein>
    <recommendedName>
        <fullName evidence="7">Choline transporter-like protein</fullName>
    </recommendedName>
</protein>
<dbReference type="GO" id="GO:0005886">
    <property type="term" value="C:plasma membrane"/>
    <property type="evidence" value="ECO:0007669"/>
    <property type="project" value="UniProtKB-SubCell"/>
</dbReference>
<feature type="transmembrane region" description="Helical" evidence="7">
    <location>
        <begin position="488"/>
        <end position="508"/>
    </location>
</feature>
<keyword evidence="5 7" id="KW-0472">Membrane</keyword>
<feature type="transmembrane region" description="Helical" evidence="7">
    <location>
        <begin position="252"/>
        <end position="275"/>
    </location>
</feature>
<dbReference type="Pfam" id="PF04515">
    <property type="entry name" value="Choline_transpo"/>
    <property type="match status" value="1"/>
</dbReference>
<dbReference type="EMBL" id="CAJNNW010004127">
    <property type="protein sequence ID" value="CAE8646113.1"/>
    <property type="molecule type" value="Genomic_DNA"/>
</dbReference>
<feature type="transmembrane region" description="Helical" evidence="7">
    <location>
        <begin position="370"/>
        <end position="393"/>
    </location>
</feature>
<dbReference type="GO" id="GO:0022857">
    <property type="term" value="F:transmembrane transporter activity"/>
    <property type="evidence" value="ECO:0007669"/>
    <property type="project" value="UniProtKB-UniRule"/>
</dbReference>